<dbReference type="EMBL" id="JBBAXC010000016">
    <property type="protein sequence ID" value="MEI5908784.1"/>
    <property type="molecule type" value="Genomic_DNA"/>
</dbReference>
<feature type="domain" description="ABC transporter" evidence="4">
    <location>
        <begin position="4"/>
        <end position="232"/>
    </location>
</feature>
<dbReference type="Pfam" id="PF00005">
    <property type="entry name" value="ABC_tran"/>
    <property type="match status" value="1"/>
</dbReference>
<keyword evidence="3 5" id="KW-0067">ATP-binding</keyword>
<dbReference type="Proteomes" id="UP001312865">
    <property type="component" value="Unassembled WGS sequence"/>
</dbReference>
<dbReference type="InterPro" id="IPR003593">
    <property type="entry name" value="AAA+_ATPase"/>
</dbReference>
<reference evidence="5 6" key="1">
    <citation type="journal article" date="2018" name="J. Microbiol.">
        <title>Bacillus spongiae sp. nov., isolated from sponge of Jeju Island.</title>
        <authorList>
            <person name="Lee G.E."/>
            <person name="Im W.T."/>
            <person name="Park J.S."/>
        </authorList>
    </citation>
    <scope>NUCLEOTIDE SEQUENCE [LARGE SCALE GENOMIC DNA]</scope>
    <source>
        <strain evidence="5 6">135PIL107-10</strain>
    </source>
</reference>
<evidence type="ECO:0000256" key="2">
    <source>
        <dbReference type="ARBA" id="ARBA00022741"/>
    </source>
</evidence>
<evidence type="ECO:0000256" key="3">
    <source>
        <dbReference type="ARBA" id="ARBA00022840"/>
    </source>
</evidence>
<sequence length="253" mass="28901">MNILQVDSISHLYFTEQSVVKALENVSLTVKNGEFISFLGPSGCGKTTLLSIIAGLLQPTKGNIWHNEDGSNHSVGYMLQHDYLFPWKTIEENILLGLKINKKNNTENRNYALSLLEEMGLKGTRQQFPRQLSGGMRQRAALVRTLAVSPQLLLLDEPFSSLDYQTKLKLENLIVLTLKQLNKSAILVTHDIGEAIAMSNRILLFSPRPGRLFKEWTVPSSLQTLTPLETRNEKEYRELFQIIWKEMEQFERK</sequence>
<evidence type="ECO:0000313" key="5">
    <source>
        <dbReference type="EMBL" id="MEI5908784.1"/>
    </source>
</evidence>
<protein>
    <submittedName>
        <fullName evidence="5">ABC transporter ATP-binding protein</fullName>
    </submittedName>
</protein>
<dbReference type="InterPro" id="IPR017871">
    <property type="entry name" value="ABC_transporter-like_CS"/>
</dbReference>
<dbReference type="PROSITE" id="PS00211">
    <property type="entry name" value="ABC_TRANSPORTER_1"/>
    <property type="match status" value="1"/>
</dbReference>
<proteinExistence type="predicted"/>
<keyword evidence="6" id="KW-1185">Reference proteome</keyword>
<name>A0ABU8HHB9_9BACI</name>
<dbReference type="InterPro" id="IPR003439">
    <property type="entry name" value="ABC_transporter-like_ATP-bd"/>
</dbReference>
<organism evidence="5 6">
    <name type="scientific">Bacillus spongiae</name>
    <dbReference type="NCBI Taxonomy" id="2683610"/>
    <lineage>
        <taxon>Bacteria</taxon>
        <taxon>Bacillati</taxon>
        <taxon>Bacillota</taxon>
        <taxon>Bacilli</taxon>
        <taxon>Bacillales</taxon>
        <taxon>Bacillaceae</taxon>
        <taxon>Bacillus</taxon>
    </lineage>
</organism>
<dbReference type="InterPro" id="IPR027417">
    <property type="entry name" value="P-loop_NTPase"/>
</dbReference>
<keyword evidence="1" id="KW-0813">Transport</keyword>
<gene>
    <name evidence="5" type="ORF">WAK64_17185</name>
</gene>
<evidence type="ECO:0000259" key="4">
    <source>
        <dbReference type="PROSITE" id="PS50893"/>
    </source>
</evidence>
<dbReference type="PANTHER" id="PTHR42788">
    <property type="entry name" value="TAURINE IMPORT ATP-BINDING PROTEIN-RELATED"/>
    <property type="match status" value="1"/>
</dbReference>
<dbReference type="SUPFAM" id="SSF52540">
    <property type="entry name" value="P-loop containing nucleoside triphosphate hydrolases"/>
    <property type="match status" value="1"/>
</dbReference>
<comment type="caution">
    <text evidence="5">The sequence shown here is derived from an EMBL/GenBank/DDBJ whole genome shotgun (WGS) entry which is preliminary data.</text>
</comment>
<dbReference type="PROSITE" id="PS50893">
    <property type="entry name" value="ABC_TRANSPORTER_2"/>
    <property type="match status" value="1"/>
</dbReference>
<dbReference type="RefSeq" id="WP_336588231.1">
    <property type="nucleotide sequence ID" value="NZ_JBBAXC010000016.1"/>
</dbReference>
<evidence type="ECO:0000256" key="1">
    <source>
        <dbReference type="ARBA" id="ARBA00022448"/>
    </source>
</evidence>
<dbReference type="CDD" id="cd03293">
    <property type="entry name" value="ABC_NrtD_SsuB_transporters"/>
    <property type="match status" value="1"/>
</dbReference>
<dbReference type="GO" id="GO:0005524">
    <property type="term" value="F:ATP binding"/>
    <property type="evidence" value="ECO:0007669"/>
    <property type="project" value="UniProtKB-KW"/>
</dbReference>
<keyword evidence="2" id="KW-0547">Nucleotide-binding</keyword>
<evidence type="ECO:0000313" key="6">
    <source>
        <dbReference type="Proteomes" id="UP001312865"/>
    </source>
</evidence>
<dbReference type="InterPro" id="IPR050166">
    <property type="entry name" value="ABC_transporter_ATP-bind"/>
</dbReference>
<dbReference type="SMART" id="SM00382">
    <property type="entry name" value="AAA"/>
    <property type="match status" value="1"/>
</dbReference>
<accession>A0ABU8HHB9</accession>
<dbReference type="PANTHER" id="PTHR42788:SF21">
    <property type="entry name" value="ABC TRANSPORTER ATP-BINDING PROTEIN"/>
    <property type="match status" value="1"/>
</dbReference>
<dbReference type="Gene3D" id="3.40.50.300">
    <property type="entry name" value="P-loop containing nucleotide triphosphate hydrolases"/>
    <property type="match status" value="1"/>
</dbReference>